<dbReference type="InterPro" id="IPR045155">
    <property type="entry name" value="Beta-lactam_cat"/>
</dbReference>
<dbReference type="Gene3D" id="3.40.710.10">
    <property type="entry name" value="DD-peptidase/beta-lactamase superfamily"/>
    <property type="match status" value="1"/>
</dbReference>
<dbReference type="InterPro" id="IPR012338">
    <property type="entry name" value="Beta-lactam/transpept-like"/>
</dbReference>
<gene>
    <name evidence="3" type="ORF">GCM10025867_10140</name>
</gene>
<feature type="region of interest" description="Disordered" evidence="1">
    <location>
        <begin position="1"/>
        <end position="20"/>
    </location>
</feature>
<evidence type="ECO:0000313" key="3">
    <source>
        <dbReference type="EMBL" id="BDZ48773.1"/>
    </source>
</evidence>
<dbReference type="Pfam" id="PF13354">
    <property type="entry name" value="Beta-lactamase2"/>
    <property type="match status" value="1"/>
</dbReference>
<proteinExistence type="predicted"/>
<keyword evidence="3" id="KW-0378">Hydrolase</keyword>
<dbReference type="EMBL" id="AP027732">
    <property type="protein sequence ID" value="BDZ48773.1"/>
    <property type="molecule type" value="Genomic_DNA"/>
</dbReference>
<organism evidence="3 4">
    <name type="scientific">Frondihabitans sucicola</name>
    <dbReference type="NCBI Taxonomy" id="1268041"/>
    <lineage>
        <taxon>Bacteria</taxon>
        <taxon>Bacillati</taxon>
        <taxon>Actinomycetota</taxon>
        <taxon>Actinomycetes</taxon>
        <taxon>Micrococcales</taxon>
        <taxon>Microbacteriaceae</taxon>
        <taxon>Frondihabitans</taxon>
    </lineage>
</organism>
<evidence type="ECO:0000256" key="1">
    <source>
        <dbReference type="SAM" id="MobiDB-lite"/>
    </source>
</evidence>
<name>A0ABM8GK53_9MICO</name>
<keyword evidence="4" id="KW-1185">Reference proteome</keyword>
<dbReference type="GO" id="GO:0016787">
    <property type="term" value="F:hydrolase activity"/>
    <property type="evidence" value="ECO:0007669"/>
    <property type="project" value="UniProtKB-KW"/>
</dbReference>
<sequence length="306" mass="32294">MESSLDGRRSRRIRDHGRHLGERAAEPFERSFQALGSLAYSHARVSASASDLDSGEVVLAIDENVALPTAEVGSLLLLIEVAARLADGRLAPLDEVSRDAPAGDGTRVDDPRTGGLWSSLLLPTLGVRDAATLVGAVRDPVATNALARLVGLDAIHGRGESLGLKRTALLDFARATRGPDDAPQFSVGSAYELQSLFGDLVAGRCVDTAVSNRVLGWLSTGSDLSMVAAAFGLDPVAHRDRDHGIQLVNLTGADLGVRSEAGALRGRRRGLAYAVTVAFDDTDLAARLRVLEVLRTVGLDLLEHVS</sequence>
<dbReference type="RefSeq" id="WP_286345693.1">
    <property type="nucleotide sequence ID" value="NZ_AP027732.1"/>
</dbReference>
<evidence type="ECO:0000259" key="2">
    <source>
        <dbReference type="Pfam" id="PF13354"/>
    </source>
</evidence>
<feature type="domain" description="Beta-lactamase class A catalytic" evidence="2">
    <location>
        <begin position="48"/>
        <end position="277"/>
    </location>
</feature>
<evidence type="ECO:0000313" key="4">
    <source>
        <dbReference type="Proteomes" id="UP001321486"/>
    </source>
</evidence>
<reference evidence="4" key="1">
    <citation type="journal article" date="2019" name="Int. J. Syst. Evol. Microbiol.">
        <title>The Global Catalogue of Microorganisms (GCM) 10K type strain sequencing project: providing services to taxonomists for standard genome sequencing and annotation.</title>
        <authorList>
            <consortium name="The Broad Institute Genomics Platform"/>
            <consortium name="The Broad Institute Genome Sequencing Center for Infectious Disease"/>
            <person name="Wu L."/>
            <person name="Ma J."/>
        </authorList>
    </citation>
    <scope>NUCLEOTIDE SEQUENCE [LARGE SCALE GENOMIC DNA]</scope>
    <source>
        <strain evidence="4">NBRC 108728</strain>
    </source>
</reference>
<dbReference type="SUPFAM" id="SSF56601">
    <property type="entry name" value="beta-lactamase/transpeptidase-like"/>
    <property type="match status" value="1"/>
</dbReference>
<protein>
    <submittedName>
        <fullName evidence="3">Serine hydrolase</fullName>
    </submittedName>
</protein>
<dbReference type="Proteomes" id="UP001321486">
    <property type="component" value="Chromosome"/>
</dbReference>
<accession>A0ABM8GK53</accession>